<keyword evidence="6" id="KW-0645">Protease</keyword>
<evidence type="ECO:0000256" key="5">
    <source>
        <dbReference type="ARBA" id="ARBA00022645"/>
    </source>
</evidence>
<dbReference type="Pfam" id="PF00768">
    <property type="entry name" value="Peptidase_S11"/>
    <property type="match status" value="1"/>
</dbReference>
<evidence type="ECO:0000256" key="4">
    <source>
        <dbReference type="ARBA" id="ARBA00012448"/>
    </source>
</evidence>
<evidence type="ECO:0000256" key="6">
    <source>
        <dbReference type="ARBA" id="ARBA00022670"/>
    </source>
</evidence>
<keyword evidence="5 16" id="KW-0121">Carboxypeptidase</keyword>
<proteinExistence type="inferred from homology"/>
<evidence type="ECO:0000256" key="14">
    <source>
        <dbReference type="SAM" id="MobiDB-lite"/>
    </source>
</evidence>
<sequence>MRGVKHSLSKKWKSSSRATGHQKNKRHFVKKSVASVMLLNMLCLSALPAAMVFAEKAPASSTATKSTNQSTAASGIQKPELNLKSAVLIEPTTGQILYAMNADQPLPPASMTKMMTEYIVAEQVKQGKLKWTDQVTVGKNPEQTIGSRIFLAEGDVHTVEELYIAMAVGSANDATVALAEKVSGTEQEFVKLMNKTAQEMGMKTAYFINATGLDRADMPKDFRPDTDKEDVMSAMDAAILGKHIVTDHPDYAKFTSIQSYKFRERDKAPIVNYNWMLESNKNIQNFKAYAYPGLDGLKTGHTQNAGNCFTSTAVRNGVRLIGVVMGADSEAHRFTETKKLLDYGFDNFEVKQGVAGKSKVEGLDSVPVKKGVATSVGVVTDSDVSFIVPKGAEVKGVQFKTNLDSGDKLVAPIKKGTKVGTITYTYNAEGMDQAQTKTVNLVTSDEVEKGSWFRLFFRAIKDLFVDLFDGIKNLF</sequence>
<dbReference type="EC" id="3.4.16.4" evidence="4"/>
<dbReference type="PANTHER" id="PTHR21581:SF11">
    <property type="entry name" value="D-ALANYL-D-ALANINE CARBOXYPEPTIDASE DACA"/>
    <property type="match status" value="1"/>
</dbReference>
<evidence type="ECO:0000313" key="17">
    <source>
        <dbReference type="Proteomes" id="UP001343257"/>
    </source>
</evidence>
<evidence type="ECO:0000256" key="7">
    <source>
        <dbReference type="ARBA" id="ARBA00022729"/>
    </source>
</evidence>
<evidence type="ECO:0000256" key="3">
    <source>
        <dbReference type="ARBA" id="ARBA00007164"/>
    </source>
</evidence>
<evidence type="ECO:0000256" key="2">
    <source>
        <dbReference type="ARBA" id="ARBA00004752"/>
    </source>
</evidence>
<dbReference type="SMART" id="SM00936">
    <property type="entry name" value="PBP5_C"/>
    <property type="match status" value="1"/>
</dbReference>
<feature type="region of interest" description="Disordered" evidence="14">
    <location>
        <begin position="1"/>
        <end position="26"/>
    </location>
</feature>
<keyword evidence="17" id="KW-1185">Reference proteome</keyword>
<protein>
    <recommendedName>
        <fullName evidence="4">serine-type D-Ala-D-Ala carboxypeptidase</fullName>
        <ecNumber evidence="4">3.4.16.4</ecNumber>
    </recommendedName>
</protein>
<keyword evidence="7" id="KW-0732">Signal</keyword>
<evidence type="ECO:0000256" key="12">
    <source>
        <dbReference type="ARBA" id="ARBA00034000"/>
    </source>
</evidence>
<evidence type="ECO:0000256" key="9">
    <source>
        <dbReference type="ARBA" id="ARBA00022960"/>
    </source>
</evidence>
<evidence type="ECO:0000259" key="15">
    <source>
        <dbReference type="SMART" id="SM00936"/>
    </source>
</evidence>
<dbReference type="InterPro" id="IPR001967">
    <property type="entry name" value="Peptidase_S11_N"/>
</dbReference>
<keyword evidence="9" id="KW-0133">Cell shape</keyword>
<reference evidence="16 17" key="1">
    <citation type="submission" date="2023-03" db="EMBL/GenBank/DDBJ databases">
        <title>Bacillus Genome Sequencing.</title>
        <authorList>
            <person name="Dunlap C."/>
        </authorList>
    </citation>
    <scope>NUCLEOTIDE SEQUENCE [LARGE SCALE GENOMIC DNA]</scope>
    <source>
        <strain evidence="16 17">NRS-52</strain>
    </source>
</reference>
<comment type="catalytic activity">
    <reaction evidence="12">
        <text>Preferential cleavage: (Ac)2-L-Lys-D-Ala-|-D-Ala. Also transpeptidation of peptidyl-alanyl moieties that are N-acyl substituents of D-alanine.</text>
        <dbReference type="EC" id="3.4.16.4"/>
    </reaction>
</comment>
<dbReference type="PANTHER" id="PTHR21581">
    <property type="entry name" value="D-ALANYL-D-ALANINE CARBOXYPEPTIDASE"/>
    <property type="match status" value="1"/>
</dbReference>
<gene>
    <name evidence="16" type="ORF">P9847_11000</name>
</gene>
<evidence type="ECO:0000313" key="16">
    <source>
        <dbReference type="EMBL" id="MED5017831.1"/>
    </source>
</evidence>
<evidence type="ECO:0000256" key="8">
    <source>
        <dbReference type="ARBA" id="ARBA00022801"/>
    </source>
</evidence>
<dbReference type="InterPro" id="IPR015956">
    <property type="entry name" value="Peniciliin-bd_prot_C_sf"/>
</dbReference>
<dbReference type="InterPro" id="IPR012907">
    <property type="entry name" value="Peptidase_S11_C"/>
</dbReference>
<dbReference type="InterPro" id="IPR012338">
    <property type="entry name" value="Beta-lactam/transpept-like"/>
</dbReference>
<comment type="function">
    <text evidence="1">Removes C-terminal D-alanyl residues from sugar-peptide cell wall precursors.</text>
</comment>
<dbReference type="GO" id="GO:0004180">
    <property type="term" value="F:carboxypeptidase activity"/>
    <property type="evidence" value="ECO:0007669"/>
    <property type="project" value="UniProtKB-KW"/>
</dbReference>
<dbReference type="Gene3D" id="2.60.410.10">
    <property type="entry name" value="D-Ala-D-Ala carboxypeptidase, C-terminal domain"/>
    <property type="match status" value="1"/>
</dbReference>
<dbReference type="InterPro" id="IPR037167">
    <property type="entry name" value="Peptidase_S11_C_sf"/>
</dbReference>
<comment type="similarity">
    <text evidence="3 13">Belongs to the peptidase S11 family.</text>
</comment>
<comment type="caution">
    <text evidence="16">The sequence shown here is derived from an EMBL/GenBank/DDBJ whole genome shotgun (WGS) entry which is preliminary data.</text>
</comment>
<comment type="pathway">
    <text evidence="2">Cell wall biogenesis; peptidoglycan biosynthesis.</text>
</comment>
<accession>A0ABU6PUI3</accession>
<dbReference type="PRINTS" id="PR00725">
    <property type="entry name" value="DADACBPTASE1"/>
</dbReference>
<keyword evidence="11" id="KW-0961">Cell wall biogenesis/degradation</keyword>
<evidence type="ECO:0000256" key="10">
    <source>
        <dbReference type="ARBA" id="ARBA00022984"/>
    </source>
</evidence>
<evidence type="ECO:0000256" key="1">
    <source>
        <dbReference type="ARBA" id="ARBA00003217"/>
    </source>
</evidence>
<dbReference type="SUPFAM" id="SSF69189">
    <property type="entry name" value="Penicillin-binding protein associated domain"/>
    <property type="match status" value="1"/>
</dbReference>
<keyword evidence="8 16" id="KW-0378">Hydrolase</keyword>
<dbReference type="Proteomes" id="UP001343257">
    <property type="component" value="Unassembled WGS sequence"/>
</dbReference>
<dbReference type="Gene3D" id="3.40.710.10">
    <property type="entry name" value="DD-peptidase/beta-lactamase superfamily"/>
    <property type="match status" value="1"/>
</dbReference>
<organism evidence="16 17">
    <name type="scientific">Paenibacillus chibensis</name>
    <dbReference type="NCBI Taxonomy" id="59846"/>
    <lineage>
        <taxon>Bacteria</taxon>
        <taxon>Bacillati</taxon>
        <taxon>Bacillota</taxon>
        <taxon>Bacilli</taxon>
        <taxon>Bacillales</taxon>
        <taxon>Paenibacillaceae</taxon>
        <taxon>Paenibacillus</taxon>
    </lineage>
</organism>
<name>A0ABU6PUI3_9BACL</name>
<dbReference type="InterPro" id="IPR018044">
    <property type="entry name" value="Peptidase_S11"/>
</dbReference>
<dbReference type="Pfam" id="PF07943">
    <property type="entry name" value="PBP5_C"/>
    <property type="match status" value="1"/>
</dbReference>
<dbReference type="SUPFAM" id="SSF56601">
    <property type="entry name" value="beta-lactamase/transpeptidase-like"/>
    <property type="match status" value="1"/>
</dbReference>
<keyword evidence="10" id="KW-0573">Peptidoglycan synthesis</keyword>
<dbReference type="EMBL" id="JARTLD010000027">
    <property type="protein sequence ID" value="MED5017831.1"/>
    <property type="molecule type" value="Genomic_DNA"/>
</dbReference>
<evidence type="ECO:0000256" key="13">
    <source>
        <dbReference type="RuleBase" id="RU004016"/>
    </source>
</evidence>
<evidence type="ECO:0000256" key="11">
    <source>
        <dbReference type="ARBA" id="ARBA00023316"/>
    </source>
</evidence>
<feature type="domain" description="Peptidase S11 D-Ala-D-Ala carboxypeptidase A C-terminal" evidence="15">
    <location>
        <begin position="348"/>
        <end position="449"/>
    </location>
</feature>